<evidence type="ECO:0000313" key="3">
    <source>
        <dbReference type="Proteomes" id="UP001055439"/>
    </source>
</evidence>
<dbReference type="OrthoDB" id="436852at2759"/>
<keyword evidence="1" id="KW-0812">Transmembrane</keyword>
<feature type="non-terminal residue" evidence="2">
    <location>
        <position position="120"/>
    </location>
</feature>
<evidence type="ECO:0000313" key="2">
    <source>
        <dbReference type="EMBL" id="URE14026.1"/>
    </source>
</evidence>
<keyword evidence="1" id="KW-1133">Transmembrane helix</keyword>
<keyword evidence="3" id="KW-1185">Reference proteome</keyword>
<dbReference type="Proteomes" id="UP001055439">
    <property type="component" value="Chromosome 7"/>
</dbReference>
<sequence>MLSLTMDSLLAVKSIQLSVYPKFGKTHLSKALWMFSDTLQSNSPWKSHSYQKKLIVTFFPTMFYILTDFHYILTHRTKKSQENFSVLASFISSTTLSAYQEQVSDDGSHVGGPKDRKPSQ</sequence>
<organism evidence="2 3">
    <name type="scientific">Musa troglodytarum</name>
    <name type="common">fe'i banana</name>
    <dbReference type="NCBI Taxonomy" id="320322"/>
    <lineage>
        <taxon>Eukaryota</taxon>
        <taxon>Viridiplantae</taxon>
        <taxon>Streptophyta</taxon>
        <taxon>Embryophyta</taxon>
        <taxon>Tracheophyta</taxon>
        <taxon>Spermatophyta</taxon>
        <taxon>Magnoliopsida</taxon>
        <taxon>Liliopsida</taxon>
        <taxon>Zingiberales</taxon>
        <taxon>Musaceae</taxon>
        <taxon>Musa</taxon>
    </lineage>
</organism>
<reference evidence="2" key="1">
    <citation type="submission" date="2022-05" db="EMBL/GenBank/DDBJ databases">
        <title>The Musa troglodytarum L. genome provides insights into the mechanism of non-climacteric behaviour and enrichment of carotenoids.</title>
        <authorList>
            <person name="Wang J."/>
        </authorList>
    </citation>
    <scope>NUCLEOTIDE SEQUENCE</scope>
    <source>
        <tissue evidence="2">Leaf</tissue>
    </source>
</reference>
<protein>
    <submittedName>
        <fullName evidence="2">PHD finger protein</fullName>
    </submittedName>
</protein>
<dbReference type="EMBL" id="CP097509">
    <property type="protein sequence ID" value="URE14026.1"/>
    <property type="molecule type" value="Genomic_DNA"/>
</dbReference>
<keyword evidence="1" id="KW-0472">Membrane</keyword>
<gene>
    <name evidence="2" type="ORF">MUK42_11771</name>
</gene>
<evidence type="ECO:0000256" key="1">
    <source>
        <dbReference type="SAM" id="Phobius"/>
    </source>
</evidence>
<dbReference type="AlphaFoldDB" id="A0A9E7GE57"/>
<name>A0A9E7GE57_9LILI</name>
<accession>A0A9E7GE57</accession>
<proteinExistence type="predicted"/>
<feature type="transmembrane region" description="Helical" evidence="1">
    <location>
        <begin position="54"/>
        <end position="73"/>
    </location>
</feature>